<dbReference type="SUPFAM" id="SSF55729">
    <property type="entry name" value="Acyl-CoA N-acyltransferases (Nat)"/>
    <property type="match status" value="1"/>
</dbReference>
<organism evidence="2">
    <name type="scientific">uncultured Caudovirales phage</name>
    <dbReference type="NCBI Taxonomy" id="2100421"/>
    <lineage>
        <taxon>Viruses</taxon>
        <taxon>Duplodnaviria</taxon>
        <taxon>Heunggongvirae</taxon>
        <taxon>Uroviricota</taxon>
        <taxon>Caudoviricetes</taxon>
        <taxon>Peduoviridae</taxon>
        <taxon>Maltschvirus</taxon>
        <taxon>Maltschvirus maltsch</taxon>
    </lineage>
</organism>
<dbReference type="EMBL" id="LR796455">
    <property type="protein sequence ID" value="CAB4145343.1"/>
    <property type="molecule type" value="Genomic_DNA"/>
</dbReference>
<name>A0A6J5NUK4_9CAUD</name>
<reference evidence="2" key="1">
    <citation type="submission" date="2020-04" db="EMBL/GenBank/DDBJ databases">
        <authorList>
            <person name="Chiriac C."/>
            <person name="Salcher M."/>
            <person name="Ghai R."/>
            <person name="Kavagutti S V."/>
        </authorList>
    </citation>
    <scope>NUCLEOTIDE SEQUENCE</scope>
</reference>
<dbReference type="EMBL" id="LR796752">
    <property type="protein sequence ID" value="CAB4163149.1"/>
    <property type="molecule type" value="Genomic_DNA"/>
</dbReference>
<evidence type="ECO:0000313" key="3">
    <source>
        <dbReference type="EMBL" id="CAB4191451.1"/>
    </source>
</evidence>
<accession>A0A6J5NUK4</accession>
<protein>
    <submittedName>
        <fullName evidence="2">Uncharacterized protein</fullName>
    </submittedName>
</protein>
<sequence length="124" mass="14475">MFPSFHLIDSEEKLNEVIEAAREDNHNVPLMPNYYCMKDGEICGCFTFWPGNRGVCHIAIWAHSKKMSARDSLVALAIVENFCRMSGYDYIYMPCSESSPYWNYMDKFGFQQMTSPQPYFLKKI</sequence>
<proteinExistence type="predicted"/>
<evidence type="ECO:0000313" key="1">
    <source>
        <dbReference type="EMBL" id="CAB4145343.1"/>
    </source>
</evidence>
<dbReference type="InterPro" id="IPR016181">
    <property type="entry name" value="Acyl_CoA_acyltransferase"/>
</dbReference>
<dbReference type="EMBL" id="LR797167">
    <property type="protein sequence ID" value="CAB4191451.1"/>
    <property type="molecule type" value="Genomic_DNA"/>
</dbReference>
<evidence type="ECO:0000313" key="2">
    <source>
        <dbReference type="EMBL" id="CAB4163149.1"/>
    </source>
</evidence>
<gene>
    <name evidence="3" type="ORF">UFOVP1222_31</name>
    <name evidence="1" type="ORF">UFOVP477_1</name>
    <name evidence="2" type="ORF">UFOVP798_5</name>
</gene>